<gene>
    <name evidence="3" type="ORF">GA0070561_5066</name>
    <name evidence="2" type="ORF">GAR05_03539</name>
</gene>
<protein>
    <submittedName>
        <fullName evidence="3">Uncharacterized protein</fullName>
    </submittedName>
</protein>
<dbReference type="Proteomes" id="UP000249334">
    <property type="component" value="Unassembled WGS sequence"/>
</dbReference>
<evidence type="ECO:0000313" key="3">
    <source>
        <dbReference type="EMBL" id="SCF29209.1"/>
    </source>
</evidence>
<sequence>MPERPVAGDDAAVEHLPPPELPREPDVGAPDARDVDGADDHKNHDPYQPL</sequence>
<accession>A0A1C4Z8F2</accession>
<dbReference type="AlphaFoldDB" id="A0A1C4Z8F2"/>
<dbReference type="STRING" id="285676.GA0070561_5066"/>
<dbReference type="RefSeq" id="WP_167362475.1">
    <property type="nucleotide sequence ID" value="NZ_FMCR01000005.1"/>
</dbReference>
<dbReference type="Proteomes" id="UP000198864">
    <property type="component" value="Unassembled WGS sequence"/>
</dbReference>
<proteinExistence type="predicted"/>
<keyword evidence="5" id="KW-1185">Reference proteome</keyword>
<feature type="region of interest" description="Disordered" evidence="1">
    <location>
        <begin position="1"/>
        <end position="50"/>
    </location>
</feature>
<feature type="compositionally biased region" description="Basic and acidic residues" evidence="1">
    <location>
        <begin position="21"/>
        <end position="50"/>
    </location>
</feature>
<reference evidence="3 4" key="1">
    <citation type="submission" date="2016-06" db="EMBL/GenBank/DDBJ databases">
        <authorList>
            <person name="Kjaerup R.B."/>
            <person name="Dalgaard T.S."/>
            <person name="Juul-Madsen H.R."/>
        </authorList>
    </citation>
    <scope>NUCLEOTIDE SEQUENCE [LARGE SCALE GENOMIC DNA]</scope>
    <source>
        <strain evidence="3 4">DSM 44871</strain>
    </source>
</reference>
<organism evidence="3 4">
    <name type="scientific">Micromonospora saelicesensis</name>
    <dbReference type="NCBI Taxonomy" id="285676"/>
    <lineage>
        <taxon>Bacteria</taxon>
        <taxon>Bacillati</taxon>
        <taxon>Actinomycetota</taxon>
        <taxon>Actinomycetes</taxon>
        <taxon>Micromonosporales</taxon>
        <taxon>Micromonosporaceae</taxon>
        <taxon>Micromonospora</taxon>
    </lineage>
</organism>
<reference evidence="2 5" key="2">
    <citation type="submission" date="2018-03" db="EMBL/GenBank/DDBJ databases">
        <title>Genomic framework for the identification of Micromonospora saelicesensis and Micromonospora noduli.</title>
        <authorList>
            <person name="Riesco R."/>
            <person name="Trujillo M.E."/>
        </authorList>
    </citation>
    <scope>NUCLEOTIDE SEQUENCE [LARGE SCALE GENOMIC DNA]</scope>
    <source>
        <strain evidence="2 5">GAR05</strain>
    </source>
</reference>
<dbReference type="EMBL" id="FMCR01000005">
    <property type="protein sequence ID" value="SCF29209.1"/>
    <property type="molecule type" value="Genomic_DNA"/>
</dbReference>
<dbReference type="EMBL" id="PXXW01000027">
    <property type="protein sequence ID" value="RAN97419.1"/>
    <property type="molecule type" value="Genomic_DNA"/>
</dbReference>
<evidence type="ECO:0000313" key="4">
    <source>
        <dbReference type="Proteomes" id="UP000198864"/>
    </source>
</evidence>
<evidence type="ECO:0000313" key="5">
    <source>
        <dbReference type="Proteomes" id="UP000249334"/>
    </source>
</evidence>
<evidence type="ECO:0000256" key="1">
    <source>
        <dbReference type="SAM" id="MobiDB-lite"/>
    </source>
</evidence>
<name>A0A1C4Z8F2_9ACTN</name>
<evidence type="ECO:0000313" key="2">
    <source>
        <dbReference type="EMBL" id="RAN97419.1"/>
    </source>
</evidence>